<dbReference type="OrthoDB" id="9808564at2"/>
<protein>
    <submittedName>
        <fullName evidence="2">Acyltransferase domain-containing protein</fullName>
    </submittedName>
</protein>
<dbReference type="Gene3D" id="3.30.70.250">
    <property type="entry name" value="Malonyl-CoA ACP transacylase, ACP-binding"/>
    <property type="match status" value="1"/>
</dbReference>
<keyword evidence="3" id="KW-1185">Reference proteome</keyword>
<dbReference type="InterPro" id="IPR050858">
    <property type="entry name" value="Mal-CoA-ACP_Trans/PKS_FabD"/>
</dbReference>
<dbReference type="InterPro" id="IPR001227">
    <property type="entry name" value="Ac_transferase_dom_sf"/>
</dbReference>
<dbReference type="PANTHER" id="PTHR42681">
    <property type="entry name" value="MALONYL-COA-ACYL CARRIER PROTEIN TRANSACYLASE, MITOCHONDRIAL"/>
    <property type="match status" value="1"/>
</dbReference>
<evidence type="ECO:0000259" key="1">
    <source>
        <dbReference type="SMART" id="SM00827"/>
    </source>
</evidence>
<sequence>MTLALLCSGQGRQDRGMFDLFAGQPAAAPILAEAGALLGQEVGALLRDASEAELYANRTSQILCVARALVAAACLAPPRPYLVAGYSVGEMAAWGVAGVWTPEQTLRLTAARAEAMDAASGAEDGLGFVRGLARERVDALVARFECAVAIINPALLFVIGGARAQVARCCAAALDEGAVAARPIAVNIASHTPRLSGAVPPFRAALDASAPRRPYPGVTLIGAADASIVSGMRGVPGLAAQIATTIDWAATLEALVERGVRQVLELGPGSAIADMARGAYPALDARSVDEFRTLDGVAAWIGRQAC</sequence>
<dbReference type="SMART" id="SM00827">
    <property type="entry name" value="PKS_AT"/>
    <property type="match status" value="1"/>
</dbReference>
<dbReference type="PANTHER" id="PTHR42681:SF6">
    <property type="entry name" value="BLL0263 PROTEIN"/>
    <property type="match status" value="1"/>
</dbReference>
<dbReference type="GO" id="GO:0006633">
    <property type="term" value="P:fatty acid biosynthetic process"/>
    <property type="evidence" value="ECO:0007669"/>
    <property type="project" value="TreeGrafter"/>
</dbReference>
<dbReference type="GO" id="GO:0004314">
    <property type="term" value="F:[acyl-carrier-protein] S-malonyltransferase activity"/>
    <property type="evidence" value="ECO:0007669"/>
    <property type="project" value="TreeGrafter"/>
</dbReference>
<dbReference type="SUPFAM" id="SSF52151">
    <property type="entry name" value="FabD/lysophospholipase-like"/>
    <property type="match status" value="1"/>
</dbReference>
<dbReference type="InterPro" id="IPR016035">
    <property type="entry name" value="Acyl_Trfase/lysoPLipase"/>
</dbReference>
<dbReference type="Proteomes" id="UP000319931">
    <property type="component" value="Unassembled WGS sequence"/>
</dbReference>
<dbReference type="InterPro" id="IPR014043">
    <property type="entry name" value="Acyl_transferase_dom"/>
</dbReference>
<dbReference type="EMBL" id="RCZC01000002">
    <property type="protein sequence ID" value="TPG54584.1"/>
    <property type="molecule type" value="Genomic_DNA"/>
</dbReference>
<proteinExistence type="predicted"/>
<comment type="caution">
    <text evidence="2">The sequence shown here is derived from an EMBL/GenBank/DDBJ whole genome shotgun (WGS) entry which is preliminary data.</text>
</comment>
<evidence type="ECO:0000313" key="3">
    <source>
        <dbReference type="Proteomes" id="UP000319931"/>
    </source>
</evidence>
<feature type="domain" description="Malonyl-CoA:ACP transacylase (MAT)" evidence="1">
    <location>
        <begin position="6"/>
        <end position="304"/>
    </location>
</feature>
<dbReference type="Pfam" id="PF00698">
    <property type="entry name" value="Acyl_transf_1"/>
    <property type="match status" value="1"/>
</dbReference>
<keyword evidence="2" id="KW-0808">Transferase</keyword>
<organism evidence="2 3">
    <name type="scientific">Sphingomonas glacialis</name>
    <dbReference type="NCBI Taxonomy" id="658225"/>
    <lineage>
        <taxon>Bacteria</taxon>
        <taxon>Pseudomonadati</taxon>
        <taxon>Pseudomonadota</taxon>
        <taxon>Alphaproteobacteria</taxon>
        <taxon>Sphingomonadales</taxon>
        <taxon>Sphingomonadaceae</taxon>
        <taxon>Sphingomonas</taxon>
    </lineage>
</organism>
<dbReference type="AlphaFoldDB" id="A0A502FYL5"/>
<dbReference type="RefSeq" id="WP_140849735.1">
    <property type="nucleotide sequence ID" value="NZ_RCZC01000002.1"/>
</dbReference>
<dbReference type="GO" id="GO:0005829">
    <property type="term" value="C:cytosol"/>
    <property type="evidence" value="ECO:0007669"/>
    <property type="project" value="TreeGrafter"/>
</dbReference>
<keyword evidence="2" id="KW-0012">Acyltransferase</keyword>
<name>A0A502FYL5_9SPHN</name>
<evidence type="ECO:0000313" key="2">
    <source>
        <dbReference type="EMBL" id="TPG54584.1"/>
    </source>
</evidence>
<dbReference type="Gene3D" id="3.40.366.10">
    <property type="entry name" value="Malonyl-Coenzyme A Acyl Carrier Protein, domain 2"/>
    <property type="match status" value="1"/>
</dbReference>
<gene>
    <name evidence="2" type="ORF">EAH76_08070</name>
</gene>
<reference evidence="2 3" key="1">
    <citation type="journal article" date="2019" name="Environ. Microbiol.">
        <title>Species interactions and distinct microbial communities in high Arctic permafrost affected cryosols are associated with the CH4 and CO2 gas fluxes.</title>
        <authorList>
            <person name="Altshuler I."/>
            <person name="Hamel J."/>
            <person name="Turney S."/>
            <person name="Magnuson E."/>
            <person name="Levesque R."/>
            <person name="Greer C."/>
            <person name="Whyte L.G."/>
        </authorList>
    </citation>
    <scope>NUCLEOTIDE SEQUENCE [LARGE SCALE GENOMIC DNA]</scope>
    <source>
        <strain evidence="2 3">E6.1</strain>
    </source>
</reference>
<accession>A0A502FYL5</accession>